<dbReference type="PANTHER" id="PTHR31371:SF14">
    <property type="entry name" value="SIMILARITY TO UNKNOWN PROTEIN"/>
    <property type="match status" value="1"/>
</dbReference>
<dbReference type="Proteomes" id="UP000233551">
    <property type="component" value="Unassembled WGS sequence"/>
</dbReference>
<evidence type="ECO:0000313" key="4">
    <source>
        <dbReference type="EMBL" id="PKI65781.1"/>
    </source>
</evidence>
<dbReference type="InterPro" id="IPR021864">
    <property type="entry name" value="DUF3475"/>
</dbReference>
<dbReference type="GO" id="GO:0045927">
    <property type="term" value="P:positive regulation of growth"/>
    <property type="evidence" value="ECO:0007669"/>
    <property type="project" value="InterPro"/>
</dbReference>
<reference evidence="4 5" key="1">
    <citation type="submission" date="2017-11" db="EMBL/GenBank/DDBJ databases">
        <title>De-novo sequencing of pomegranate (Punica granatum L.) genome.</title>
        <authorList>
            <person name="Akparov Z."/>
            <person name="Amiraslanov A."/>
            <person name="Hajiyeva S."/>
            <person name="Abbasov M."/>
            <person name="Kaur K."/>
            <person name="Hamwieh A."/>
            <person name="Solovyev V."/>
            <person name="Salamov A."/>
            <person name="Braich B."/>
            <person name="Kosarev P."/>
            <person name="Mahmoud A."/>
            <person name="Hajiyev E."/>
            <person name="Babayeva S."/>
            <person name="Izzatullayeva V."/>
            <person name="Mammadov A."/>
            <person name="Mammadov A."/>
            <person name="Sharifova S."/>
            <person name="Ojaghi J."/>
            <person name="Eynullazada K."/>
            <person name="Bayramov B."/>
            <person name="Abdulazimova A."/>
            <person name="Shahmuradov I."/>
        </authorList>
    </citation>
    <scope>NUCLEOTIDE SEQUENCE [LARGE SCALE GENOMIC DNA]</scope>
    <source>
        <strain evidence="5">cv. AG2017</strain>
        <tissue evidence="4">Leaf</tissue>
    </source>
</reference>
<proteinExistence type="predicted"/>
<evidence type="ECO:0000259" key="2">
    <source>
        <dbReference type="Pfam" id="PF05003"/>
    </source>
</evidence>
<evidence type="ECO:0000259" key="3">
    <source>
        <dbReference type="Pfam" id="PF11961"/>
    </source>
</evidence>
<dbReference type="InterPro" id="IPR007700">
    <property type="entry name" value="DUF668"/>
</dbReference>
<keyword evidence="5" id="KW-1185">Reference proteome</keyword>
<organism evidence="4 5">
    <name type="scientific">Punica granatum</name>
    <name type="common">Pomegranate</name>
    <dbReference type="NCBI Taxonomy" id="22663"/>
    <lineage>
        <taxon>Eukaryota</taxon>
        <taxon>Viridiplantae</taxon>
        <taxon>Streptophyta</taxon>
        <taxon>Embryophyta</taxon>
        <taxon>Tracheophyta</taxon>
        <taxon>Spermatophyta</taxon>
        <taxon>Magnoliopsida</taxon>
        <taxon>eudicotyledons</taxon>
        <taxon>Gunneridae</taxon>
        <taxon>Pentapetalae</taxon>
        <taxon>rosids</taxon>
        <taxon>malvids</taxon>
        <taxon>Myrtales</taxon>
        <taxon>Lythraceae</taxon>
        <taxon>Punica</taxon>
    </lineage>
</organism>
<dbReference type="STRING" id="22663.A0A2I0KB82"/>
<feature type="domain" description="DUF668" evidence="2">
    <location>
        <begin position="332"/>
        <end position="419"/>
    </location>
</feature>
<dbReference type="PANTHER" id="PTHR31371">
    <property type="entry name" value="BNAC09G50660D PROTEIN"/>
    <property type="match status" value="1"/>
</dbReference>
<protein>
    <recommendedName>
        <fullName evidence="6">DUF668 domain-containing protein</fullName>
    </recommendedName>
</protein>
<feature type="compositionally biased region" description="Pro residues" evidence="1">
    <location>
        <begin position="27"/>
        <end position="38"/>
    </location>
</feature>
<feature type="domain" description="DUF3475" evidence="3">
    <location>
        <begin position="64"/>
        <end position="121"/>
    </location>
</feature>
<accession>A0A2I0KB82</accession>
<sequence>MALDTWLIKKVKSALSNRHDPGVAKPNIPPARPSPSVKPPVQNKKPNNNNNHNNINKNDNVLGILSFEIAGLMSKLLHLWHSLSDKSLIRLHNDSILSLDGVRKIVSPDESFLLGLVCAEMVENLRNAAASVARLSLSCDDPGLCEFAQALEEFANTGMDRRGWALGPKEMESVAKKMDRYVKATASLQREIHELAAMESSLRKAVQMSSAAESNSKVLDLRQKILWQREEVKSLRERSLWARSFDMVTLILVQSVFTALARIKLAFCLGGRNYPSTLPCSLSASAAVHPGPHQHTCSMSGPLKPEEVEENTPPAEGFFGSNSKVLKPPESTLGNAALAHHYAGLIIVIEKMIRSPHLIGLDEREDLYSMLPGSIRSALRNRLRGARMWVADPGLAVQWREAMGRILGWLSPLAHNTIKWQSERSFEQQNLVQRMNKISNGSNSTVFLLQTLHFANKEKAEAAITELLVGLNYIWRFEREMMAKALFDCANKQHHL</sequence>
<evidence type="ECO:0008006" key="6">
    <source>
        <dbReference type="Google" id="ProtNLM"/>
    </source>
</evidence>
<evidence type="ECO:0000313" key="5">
    <source>
        <dbReference type="Proteomes" id="UP000233551"/>
    </source>
</evidence>
<dbReference type="Pfam" id="PF11961">
    <property type="entry name" value="DUF3475"/>
    <property type="match status" value="1"/>
</dbReference>
<evidence type="ECO:0000256" key="1">
    <source>
        <dbReference type="SAM" id="MobiDB-lite"/>
    </source>
</evidence>
<comment type="caution">
    <text evidence="4">The sequence shown here is derived from an EMBL/GenBank/DDBJ whole genome shotgun (WGS) entry which is preliminary data.</text>
</comment>
<dbReference type="Pfam" id="PF05003">
    <property type="entry name" value="DUF668"/>
    <property type="match status" value="1"/>
</dbReference>
<gene>
    <name evidence="4" type="ORF">CRG98_013853</name>
</gene>
<feature type="region of interest" description="Disordered" evidence="1">
    <location>
        <begin position="293"/>
        <end position="312"/>
    </location>
</feature>
<feature type="region of interest" description="Disordered" evidence="1">
    <location>
        <begin position="17"/>
        <end position="55"/>
    </location>
</feature>
<dbReference type="EMBL" id="PGOL01000729">
    <property type="protein sequence ID" value="PKI65781.1"/>
    <property type="molecule type" value="Genomic_DNA"/>
</dbReference>
<feature type="compositionally biased region" description="Low complexity" evidence="1">
    <location>
        <begin position="39"/>
        <end position="55"/>
    </location>
</feature>
<name>A0A2I0KB82_PUNGR</name>
<dbReference type="AlphaFoldDB" id="A0A2I0KB82"/>